<dbReference type="Pfam" id="PF00300">
    <property type="entry name" value="His_Phos_1"/>
    <property type="match status" value="1"/>
</dbReference>
<dbReference type="RefSeq" id="WP_309902279.1">
    <property type="nucleotide sequence ID" value="NZ_JAVDRF010000005.1"/>
</dbReference>
<dbReference type="Proteomes" id="UP001184230">
    <property type="component" value="Unassembled WGS sequence"/>
</dbReference>
<protein>
    <submittedName>
        <fullName evidence="2">Phosphohistidine phosphatase</fullName>
        <ecNumber evidence="2">3.1.3.-</ecNumber>
    </submittedName>
</protein>
<dbReference type="InterPro" id="IPR029033">
    <property type="entry name" value="His_PPase_superfam"/>
</dbReference>
<feature type="region of interest" description="Disordered" evidence="1">
    <location>
        <begin position="11"/>
        <end position="32"/>
    </location>
</feature>
<dbReference type="PANTHER" id="PTHR47623">
    <property type="entry name" value="OS09G0287300 PROTEIN"/>
    <property type="match status" value="1"/>
</dbReference>
<dbReference type="CDD" id="cd07067">
    <property type="entry name" value="HP_PGM_like"/>
    <property type="match status" value="1"/>
</dbReference>
<evidence type="ECO:0000313" key="2">
    <source>
        <dbReference type="EMBL" id="MDR6536861.1"/>
    </source>
</evidence>
<dbReference type="Gene3D" id="3.40.50.1240">
    <property type="entry name" value="Phosphoglycerate mutase-like"/>
    <property type="match status" value="1"/>
</dbReference>
<evidence type="ECO:0000313" key="3">
    <source>
        <dbReference type="Proteomes" id="UP001184230"/>
    </source>
</evidence>
<sequence length="161" mass="17776">MKTLFLVRHAKSSRDDPSLPDRERPLNDRGLHDASMMGQRLNKSGAKPDQLVSSPALRALTTAQLIADEIGYRRRDIVIDDRLYASSPERLLAVIRALDEACGRVMLFGHNPEFAELAHRLAPEITGMPTCAVAEIGFDTDAWTDIGVLDAAKVTLDTPKR</sequence>
<proteinExistence type="predicted"/>
<dbReference type="InterPro" id="IPR013078">
    <property type="entry name" value="His_Pase_superF_clade-1"/>
</dbReference>
<keyword evidence="3" id="KW-1185">Reference proteome</keyword>
<comment type="caution">
    <text evidence="2">The sequence shown here is derived from an EMBL/GenBank/DDBJ whole genome shotgun (WGS) entry which is preliminary data.</text>
</comment>
<reference evidence="2 3" key="1">
    <citation type="submission" date="2023-07" db="EMBL/GenBank/DDBJ databases">
        <title>Sorghum-associated microbial communities from plants grown in Nebraska, USA.</title>
        <authorList>
            <person name="Schachtman D."/>
        </authorList>
    </citation>
    <scope>NUCLEOTIDE SEQUENCE [LARGE SCALE GENOMIC DNA]</scope>
    <source>
        <strain evidence="2 3">DS1781</strain>
    </source>
</reference>
<evidence type="ECO:0000256" key="1">
    <source>
        <dbReference type="SAM" id="MobiDB-lite"/>
    </source>
</evidence>
<dbReference type="EC" id="3.1.3.-" evidence="2"/>
<keyword evidence="2" id="KW-0378">Hydrolase</keyword>
<gene>
    <name evidence="2" type="ORF">J2739_002634</name>
</gene>
<feature type="compositionally biased region" description="Basic and acidic residues" evidence="1">
    <location>
        <begin position="12"/>
        <end position="32"/>
    </location>
</feature>
<dbReference type="SUPFAM" id="SSF53254">
    <property type="entry name" value="Phosphoglycerate mutase-like"/>
    <property type="match status" value="1"/>
</dbReference>
<dbReference type="GO" id="GO:0016787">
    <property type="term" value="F:hydrolase activity"/>
    <property type="evidence" value="ECO:0007669"/>
    <property type="project" value="UniProtKB-KW"/>
</dbReference>
<dbReference type="PANTHER" id="PTHR47623:SF1">
    <property type="entry name" value="OS09G0287300 PROTEIN"/>
    <property type="match status" value="1"/>
</dbReference>
<dbReference type="EMBL" id="JAVDRF010000005">
    <property type="protein sequence ID" value="MDR6536861.1"/>
    <property type="molecule type" value="Genomic_DNA"/>
</dbReference>
<name>A0ABU1NFQ2_9BURK</name>
<organism evidence="2 3">
    <name type="scientific">Variovorax soli</name>
    <dbReference type="NCBI Taxonomy" id="376815"/>
    <lineage>
        <taxon>Bacteria</taxon>
        <taxon>Pseudomonadati</taxon>
        <taxon>Pseudomonadota</taxon>
        <taxon>Betaproteobacteria</taxon>
        <taxon>Burkholderiales</taxon>
        <taxon>Comamonadaceae</taxon>
        <taxon>Variovorax</taxon>
    </lineage>
</organism>
<accession>A0ABU1NFQ2</accession>